<feature type="region of interest" description="Disordered" evidence="8">
    <location>
        <begin position="653"/>
        <end position="694"/>
    </location>
</feature>
<feature type="compositionally biased region" description="Polar residues" evidence="8">
    <location>
        <begin position="679"/>
        <end position="694"/>
    </location>
</feature>
<dbReference type="InterPro" id="IPR000629">
    <property type="entry name" value="RNA-helicase_DEAD-box_CS"/>
</dbReference>
<dbReference type="RefSeq" id="XP_026499139.1">
    <property type="nucleotide sequence ID" value="XM_026643354.2"/>
</dbReference>
<keyword evidence="5 7" id="KW-0067">ATP-binding</keyword>
<evidence type="ECO:0000256" key="2">
    <source>
        <dbReference type="ARBA" id="ARBA00022741"/>
    </source>
</evidence>
<dbReference type="Pfam" id="PF00271">
    <property type="entry name" value="Helicase_C"/>
    <property type="match status" value="1"/>
</dbReference>
<feature type="region of interest" description="Disordered" evidence="8">
    <location>
        <begin position="612"/>
        <end position="639"/>
    </location>
</feature>
<evidence type="ECO:0000256" key="3">
    <source>
        <dbReference type="ARBA" id="ARBA00022801"/>
    </source>
</evidence>
<organism evidence="12 13">
    <name type="scientific">Vanessa tameamea</name>
    <name type="common">Kamehameha butterfly</name>
    <dbReference type="NCBI Taxonomy" id="334116"/>
    <lineage>
        <taxon>Eukaryota</taxon>
        <taxon>Metazoa</taxon>
        <taxon>Ecdysozoa</taxon>
        <taxon>Arthropoda</taxon>
        <taxon>Hexapoda</taxon>
        <taxon>Insecta</taxon>
        <taxon>Pterygota</taxon>
        <taxon>Neoptera</taxon>
        <taxon>Endopterygota</taxon>
        <taxon>Lepidoptera</taxon>
        <taxon>Glossata</taxon>
        <taxon>Ditrysia</taxon>
        <taxon>Papilionoidea</taxon>
        <taxon>Nymphalidae</taxon>
        <taxon>Nymphalinae</taxon>
        <taxon>Vanessa</taxon>
    </lineage>
</organism>
<dbReference type="GO" id="GO:0016787">
    <property type="term" value="F:hydrolase activity"/>
    <property type="evidence" value="ECO:0007669"/>
    <property type="project" value="UniProtKB-KW"/>
</dbReference>
<evidence type="ECO:0000256" key="5">
    <source>
        <dbReference type="ARBA" id="ARBA00022840"/>
    </source>
</evidence>
<feature type="domain" description="Helicase C-terminal" evidence="10">
    <location>
        <begin position="255"/>
        <end position="403"/>
    </location>
</feature>
<evidence type="ECO:0000259" key="9">
    <source>
        <dbReference type="PROSITE" id="PS51192"/>
    </source>
</evidence>
<dbReference type="GO" id="GO:0003724">
    <property type="term" value="F:RNA helicase activity"/>
    <property type="evidence" value="ECO:0007669"/>
    <property type="project" value="UniProtKB-EC"/>
</dbReference>
<dbReference type="PANTHER" id="PTHR47959:SF1">
    <property type="entry name" value="ATP-DEPENDENT RNA HELICASE DBPA"/>
    <property type="match status" value="1"/>
</dbReference>
<name>A0A8B8IPU3_VANTA</name>
<protein>
    <recommendedName>
        <fullName evidence="1">RNA helicase</fullName>
        <ecNumber evidence="1">3.6.4.13</ecNumber>
    </recommendedName>
</protein>
<feature type="domain" description="Helicase ATP-binding" evidence="9">
    <location>
        <begin position="53"/>
        <end position="224"/>
    </location>
</feature>
<keyword evidence="4 7" id="KW-0347">Helicase</keyword>
<dbReference type="Pfam" id="PF00270">
    <property type="entry name" value="DEAD"/>
    <property type="match status" value="1"/>
</dbReference>
<dbReference type="SMART" id="SM00487">
    <property type="entry name" value="DEXDc"/>
    <property type="match status" value="1"/>
</dbReference>
<proteinExistence type="inferred from homology"/>
<keyword evidence="12" id="KW-1185">Reference proteome</keyword>
<comment type="similarity">
    <text evidence="7">Belongs to the DEAD box helicase family.</text>
</comment>
<feature type="short sequence motif" description="Q motif" evidence="6">
    <location>
        <begin position="22"/>
        <end position="50"/>
    </location>
</feature>
<evidence type="ECO:0000259" key="11">
    <source>
        <dbReference type="PROSITE" id="PS51195"/>
    </source>
</evidence>
<dbReference type="InterPro" id="IPR050079">
    <property type="entry name" value="DEAD_box_RNA_helicase"/>
</dbReference>
<evidence type="ECO:0000256" key="6">
    <source>
        <dbReference type="PROSITE-ProRule" id="PRU00552"/>
    </source>
</evidence>
<evidence type="ECO:0000313" key="12">
    <source>
        <dbReference type="Proteomes" id="UP001652626"/>
    </source>
</evidence>
<dbReference type="PROSITE" id="PS51195">
    <property type="entry name" value="Q_MOTIF"/>
    <property type="match status" value="1"/>
</dbReference>
<dbReference type="GeneID" id="113402963"/>
<evidence type="ECO:0000313" key="13">
    <source>
        <dbReference type="RefSeq" id="XP_026499139.1"/>
    </source>
</evidence>
<dbReference type="GO" id="GO:0005524">
    <property type="term" value="F:ATP binding"/>
    <property type="evidence" value="ECO:0007669"/>
    <property type="project" value="UniProtKB-KW"/>
</dbReference>
<dbReference type="InterPro" id="IPR014001">
    <property type="entry name" value="Helicase_ATP-bd"/>
</dbReference>
<feature type="domain" description="DEAD-box RNA helicase Q" evidence="11">
    <location>
        <begin position="22"/>
        <end position="50"/>
    </location>
</feature>
<dbReference type="InterPro" id="IPR027417">
    <property type="entry name" value="P-loop_NTPase"/>
</dbReference>
<dbReference type="Proteomes" id="UP001652626">
    <property type="component" value="Chromosome 16"/>
</dbReference>
<dbReference type="CDD" id="cd18787">
    <property type="entry name" value="SF2_C_DEAD"/>
    <property type="match status" value="1"/>
</dbReference>
<evidence type="ECO:0000256" key="4">
    <source>
        <dbReference type="ARBA" id="ARBA00022806"/>
    </source>
</evidence>
<keyword evidence="3 7" id="KW-0378">Hydrolase</keyword>
<dbReference type="OrthoDB" id="434041at2759"/>
<feature type="compositionally biased region" description="Polar residues" evidence="8">
    <location>
        <begin position="653"/>
        <end position="664"/>
    </location>
</feature>
<dbReference type="InterPro" id="IPR001650">
    <property type="entry name" value="Helicase_C-like"/>
</dbReference>
<dbReference type="AlphaFoldDB" id="A0A8B8IPU3"/>
<accession>A0A8B8IPU3</accession>
<evidence type="ECO:0000256" key="7">
    <source>
        <dbReference type="RuleBase" id="RU000492"/>
    </source>
</evidence>
<feature type="compositionally biased region" description="Basic residues" evidence="8">
    <location>
        <begin position="666"/>
        <end position="678"/>
    </location>
</feature>
<dbReference type="GO" id="GO:0005829">
    <property type="term" value="C:cytosol"/>
    <property type="evidence" value="ECO:0007669"/>
    <property type="project" value="TreeGrafter"/>
</dbReference>
<dbReference type="InterPro" id="IPR011545">
    <property type="entry name" value="DEAD/DEAH_box_helicase_dom"/>
</dbReference>
<dbReference type="InterPro" id="IPR014014">
    <property type="entry name" value="RNA_helicase_DEAD_Q_motif"/>
</dbReference>
<dbReference type="PROSITE" id="PS00039">
    <property type="entry name" value="DEAD_ATP_HELICASE"/>
    <property type="match status" value="1"/>
</dbReference>
<dbReference type="PROSITE" id="PS51194">
    <property type="entry name" value="HELICASE_CTER"/>
    <property type="match status" value="1"/>
</dbReference>
<keyword evidence="2 7" id="KW-0547">Nucleotide-binding</keyword>
<dbReference type="GO" id="GO:0003676">
    <property type="term" value="F:nucleic acid binding"/>
    <property type="evidence" value="ECO:0007669"/>
    <property type="project" value="InterPro"/>
</dbReference>
<dbReference type="SMART" id="SM00490">
    <property type="entry name" value="HELICc"/>
    <property type="match status" value="1"/>
</dbReference>
<sequence length="739" mass="84568">MVLAHNISNRKRTTDVQIYQDVTFDTMLLSNDTLNGLKEAGFFKPSPIQLHGIPLGKCGFDLMLEAKSGTGKTAVFTIIALEKLDLNKGIQVIILAPTREIAAQICEVLKQIGCKYDGLCVEVVMGGLPIQDDINKFKEKNVHVVVGSPGRLKHLVQDKHIDINSVRLLILDEADKLMEKSFLTDIQFIHTFLPKQKQVILSSATYPENSKELISQFVCGAQHICPNSNCVLLGVAQRITYVKYNNNIVKQTEYRFKELLKILTKKQFKQCLIFCNYQTRVGDLHKMLTKEKWPAEQLYGKQEQTDRLDAIKTLQEYKCRLLISTDLAARGIDASNVDLVINFEPPFEWQTYLHRIGRAGRYGSYGMAVTILSEGMEAKKFLNLLEALKTSVNLTCLWNDDDTNEDVDGREPVEPTMSEYTSLSNITKDNNYIDFWEILCDKKDLLEVNKTVESFEELFKSFEVVEMDNIKSFSDLLMSFNNNNLPDSNENYCCQYKCIDAPNILAKDYLERINKIKQSILNTSKRKPTESSTEHKKYQAAKNLTISEMDIENDNIKNKCQSETPVNAYNNNNKNLVDNNNRYFENKNIGLNYEATISNEVLKLGLPETFSGSKSKTKLGKSSKETVSKGTQKKKNSISDEYLKNEKEYVLNSQSSESEYNEMNTKSKHKAKYNRRKQSNYSKQNFTSKDSSSDISNNVYYECSRRNNGTNSYTNWYNQLKFNVKQIEIAVYIDELSKL</sequence>
<evidence type="ECO:0000256" key="8">
    <source>
        <dbReference type="SAM" id="MobiDB-lite"/>
    </source>
</evidence>
<reference evidence="13" key="1">
    <citation type="submission" date="2025-08" db="UniProtKB">
        <authorList>
            <consortium name="RefSeq"/>
        </authorList>
    </citation>
    <scope>IDENTIFICATION</scope>
    <source>
        <tissue evidence="13">Whole body</tissue>
    </source>
</reference>
<dbReference type="GO" id="GO:0010468">
    <property type="term" value="P:regulation of gene expression"/>
    <property type="evidence" value="ECO:0007669"/>
    <property type="project" value="UniProtKB-ARBA"/>
</dbReference>
<dbReference type="EC" id="3.6.4.13" evidence="1"/>
<evidence type="ECO:0000256" key="1">
    <source>
        <dbReference type="ARBA" id="ARBA00012552"/>
    </source>
</evidence>
<dbReference type="SUPFAM" id="SSF52540">
    <property type="entry name" value="P-loop containing nucleoside triphosphate hydrolases"/>
    <property type="match status" value="1"/>
</dbReference>
<gene>
    <name evidence="13" type="primary">LOC113402963</name>
</gene>
<evidence type="ECO:0000259" key="10">
    <source>
        <dbReference type="PROSITE" id="PS51194"/>
    </source>
</evidence>
<dbReference type="PANTHER" id="PTHR47959">
    <property type="entry name" value="ATP-DEPENDENT RNA HELICASE RHLE-RELATED"/>
    <property type="match status" value="1"/>
</dbReference>
<dbReference type="Gene3D" id="3.40.50.300">
    <property type="entry name" value="P-loop containing nucleotide triphosphate hydrolases"/>
    <property type="match status" value="2"/>
</dbReference>
<dbReference type="PROSITE" id="PS51192">
    <property type="entry name" value="HELICASE_ATP_BIND_1"/>
    <property type="match status" value="1"/>
</dbReference>
<dbReference type="OMA" id="KQIGCKY"/>